<sequence>MGEARRRGSREQRVGAAVSSQPTPESIRASMGFPESCTFVGYVVHLPDSDEFLAGASEPESGAFLYKYAATPDLAKIYPDFRTALKIADGIRKHRTVVAYLFDHGTQWLVGFQGREPDWQIA</sequence>
<geneLocation type="plasmid" evidence="2">
    <name>unnamed1</name>
</geneLocation>
<evidence type="ECO:0000313" key="2">
    <source>
        <dbReference type="EMBL" id="QBY55493.1"/>
    </source>
</evidence>
<name>A0A4P7LP68_9BURK</name>
<feature type="region of interest" description="Disordered" evidence="1">
    <location>
        <begin position="1"/>
        <end position="29"/>
    </location>
</feature>
<dbReference type="EMBL" id="CP038636">
    <property type="protein sequence ID" value="QBY55493.1"/>
    <property type="molecule type" value="Genomic_DNA"/>
</dbReference>
<protein>
    <submittedName>
        <fullName evidence="2">Uncharacterized protein</fullName>
    </submittedName>
</protein>
<organism evidence="2 3">
    <name type="scientific">Cupriavidus oxalaticus</name>
    <dbReference type="NCBI Taxonomy" id="96344"/>
    <lineage>
        <taxon>Bacteria</taxon>
        <taxon>Pseudomonadati</taxon>
        <taxon>Pseudomonadota</taxon>
        <taxon>Betaproteobacteria</taxon>
        <taxon>Burkholderiales</taxon>
        <taxon>Burkholderiaceae</taxon>
        <taxon>Cupriavidus</taxon>
    </lineage>
</organism>
<dbReference type="OrthoDB" id="8967642at2"/>
<proteinExistence type="predicted"/>
<reference evidence="2 3" key="1">
    <citation type="submission" date="2019-03" db="EMBL/GenBank/DDBJ databases">
        <title>Efficiently degradation of phenoxyalkanoic acid herbicides by Cupriavidus oxalaticus strain X32.</title>
        <authorList>
            <person name="Sheng X."/>
        </authorList>
    </citation>
    <scope>NUCLEOTIDE SEQUENCE [LARGE SCALE GENOMIC DNA]</scope>
    <source>
        <strain evidence="2 3">X32</strain>
        <plasmid evidence="2 3">unnamed1</plasmid>
    </source>
</reference>
<keyword evidence="2" id="KW-0614">Plasmid</keyword>
<dbReference type="AlphaFoldDB" id="A0A4P7LP68"/>
<evidence type="ECO:0000313" key="3">
    <source>
        <dbReference type="Proteomes" id="UP000295294"/>
    </source>
</evidence>
<accession>A0A4P7LP68</accession>
<dbReference type="KEGG" id="cox:E0W60_31195"/>
<dbReference type="Proteomes" id="UP000295294">
    <property type="component" value="Plasmid unnamed1"/>
</dbReference>
<gene>
    <name evidence="2" type="ORF">E0W60_31195</name>
</gene>
<dbReference type="RefSeq" id="WP_135706734.1">
    <property type="nucleotide sequence ID" value="NZ_CP038636.1"/>
</dbReference>
<evidence type="ECO:0000256" key="1">
    <source>
        <dbReference type="SAM" id="MobiDB-lite"/>
    </source>
</evidence>
<feature type="compositionally biased region" description="Basic and acidic residues" evidence="1">
    <location>
        <begin position="1"/>
        <end position="13"/>
    </location>
</feature>